<dbReference type="Gene3D" id="2.120.10.30">
    <property type="entry name" value="TolB, C-terminal domain"/>
    <property type="match status" value="1"/>
</dbReference>
<dbReference type="OrthoDB" id="230287at2"/>
<evidence type="ECO:0000259" key="6">
    <source>
        <dbReference type="PROSITE" id="PS51007"/>
    </source>
</evidence>
<evidence type="ECO:0000256" key="1">
    <source>
        <dbReference type="ARBA" id="ARBA00022617"/>
    </source>
</evidence>
<dbReference type="Gene3D" id="1.10.760.10">
    <property type="entry name" value="Cytochrome c-like domain"/>
    <property type="match status" value="1"/>
</dbReference>
<dbReference type="InterPro" id="IPR016024">
    <property type="entry name" value="ARM-type_fold"/>
</dbReference>
<dbReference type="InterPro" id="IPR036909">
    <property type="entry name" value="Cyt_c-like_dom_sf"/>
</dbReference>
<dbReference type="Proteomes" id="UP000186309">
    <property type="component" value="Chromosome"/>
</dbReference>
<dbReference type="GO" id="GO:0046872">
    <property type="term" value="F:metal ion binding"/>
    <property type="evidence" value="ECO:0007669"/>
    <property type="project" value="UniProtKB-KW"/>
</dbReference>
<dbReference type="Gene3D" id="3.20.20.370">
    <property type="entry name" value="Glycoside hydrolase/deacetylase"/>
    <property type="match status" value="1"/>
</dbReference>
<dbReference type="KEGG" id="pbor:BSF38_05062"/>
<proteinExistence type="predicted"/>
<dbReference type="PROSITE" id="PS51007">
    <property type="entry name" value="CYTC"/>
    <property type="match status" value="1"/>
</dbReference>
<dbReference type="EMBL" id="CP019082">
    <property type="protein sequence ID" value="APW63491.1"/>
    <property type="molecule type" value="Genomic_DNA"/>
</dbReference>
<keyword evidence="5" id="KW-0732">Signal</keyword>
<dbReference type="InterPro" id="IPR011042">
    <property type="entry name" value="6-blade_b-propeller_TolB-like"/>
</dbReference>
<dbReference type="SUPFAM" id="SSF88713">
    <property type="entry name" value="Glycoside hydrolase/deacetylase"/>
    <property type="match status" value="1"/>
</dbReference>
<accession>A0A1U7CX46</accession>
<feature type="chain" id="PRO_5012821014" description="Cytochrome c domain-containing protein" evidence="5">
    <location>
        <begin position="24"/>
        <end position="1453"/>
    </location>
</feature>
<dbReference type="GO" id="GO:0005975">
    <property type="term" value="P:carbohydrate metabolic process"/>
    <property type="evidence" value="ECO:0007669"/>
    <property type="project" value="InterPro"/>
</dbReference>
<feature type="signal peptide" evidence="5">
    <location>
        <begin position="1"/>
        <end position="23"/>
    </location>
</feature>
<dbReference type="GO" id="GO:0009055">
    <property type="term" value="F:electron transfer activity"/>
    <property type="evidence" value="ECO:0007669"/>
    <property type="project" value="InterPro"/>
</dbReference>
<dbReference type="NCBIfam" id="TIGR02603">
    <property type="entry name" value="CxxCH_TIGR02603"/>
    <property type="match status" value="1"/>
</dbReference>
<evidence type="ECO:0000256" key="2">
    <source>
        <dbReference type="ARBA" id="ARBA00022723"/>
    </source>
</evidence>
<evidence type="ECO:0000313" key="8">
    <source>
        <dbReference type="Proteomes" id="UP000186309"/>
    </source>
</evidence>
<keyword evidence="1 4" id="KW-0349">Heme</keyword>
<keyword evidence="2 4" id="KW-0479">Metal-binding</keyword>
<dbReference type="SUPFAM" id="SSF48371">
    <property type="entry name" value="ARM repeat"/>
    <property type="match status" value="1"/>
</dbReference>
<dbReference type="InterPro" id="IPR013427">
    <property type="entry name" value="Haem-bd_dom_put"/>
</dbReference>
<name>A0A1U7CX46_9BACT</name>
<protein>
    <recommendedName>
        <fullName evidence="6">Cytochrome c domain-containing protein</fullName>
    </recommendedName>
</protein>
<dbReference type="InterPro" id="IPR011989">
    <property type="entry name" value="ARM-like"/>
</dbReference>
<evidence type="ECO:0000256" key="3">
    <source>
        <dbReference type="ARBA" id="ARBA00023004"/>
    </source>
</evidence>
<dbReference type="Pfam" id="PF23500">
    <property type="entry name" value="DUF7133"/>
    <property type="match status" value="1"/>
</dbReference>
<dbReference type="SUPFAM" id="SSF46626">
    <property type="entry name" value="Cytochrome c"/>
    <property type="match status" value="1"/>
</dbReference>
<evidence type="ECO:0000313" key="7">
    <source>
        <dbReference type="EMBL" id="APW63491.1"/>
    </source>
</evidence>
<evidence type="ECO:0000256" key="5">
    <source>
        <dbReference type="SAM" id="SignalP"/>
    </source>
</evidence>
<dbReference type="PANTHER" id="PTHR33546:SF1">
    <property type="entry name" value="LARGE, MULTIFUNCTIONAL SECRETED PROTEIN"/>
    <property type="match status" value="1"/>
</dbReference>
<dbReference type="InterPro" id="IPR009056">
    <property type="entry name" value="Cyt_c-like_dom"/>
</dbReference>
<sequence>MSTRRRLGFVFALLLALPAASTAGPPIENRPSYAFEADPYYPHKDFPKLTTPQWVGEEGVEGVVVLAVDDMSKPAIYETFLRPILDRLKTIDGRAPVSIMTNQVDPTDPRLQGWLKEGLSIEIHTIGHPCPFFHGGDFDASSRAYHDCVDLIGKIPNNRPVAFRMPCCDSINSPGPRFFAELFNKTSPSGNFLTIDTSVFNISTPDDPSLPRSLVVDPDGREKFRKYLPFKSFVNTIENYPYPYVIGGRCWEFPCAVPSDWEGQNIHKPNNPKTLEDMKAALDIAVLKKGVYNLVFHPHNWIQNSQVVELIDHAVKTHGKKVKFLNFREAQERLDKNLLAGNPIRGPKGNDNGVELVDLNNDGFLDVVRSHDGKVEGRVWKPESRTWETLADAAEALRAARPAVENGPALPPHASRLDHQGRDAGLRFVDVDEDGHLDVVFSNDAHYGLYLFDPTTKGWTREVIAGNAGEPGALPKIVKNGANNGFFVHSRSLWWQNEDTDKLPDIVDRRSFNDLLKDVSPQGKTPAAALRSFRVAPGFRIELAASEPQVEDPIAIEWGADGRLWVLEMGDYPLGVGGRAGGVVRILDDADGDGRYERSTTFLDGLAYPSAIMPWRNGVLIGCAPDLFYAEDRDGDGKADHREVLFTGFGEGNQQHRFNGFELGLDGWVYGANGDSNGVVRSLKTGQTVNIQGRDFRFQPDTGAFETESGQTQYGRRRDDWGDWFGNNNPNWAWRFLLAESDLRRNPHFAAPDPREMLEADTLLHPLSRTLARFNEPGSVNHVTSANSPTPYRDDLFGDHFRTSLFVSEPVHNLVHRMVVEPDGSASKGVRAPGEADREFLASSDNWFRPTQMKTGPDGALWIADMYRAVIEHPQWIPPEIQRTIDLRAGSKEGRIYRVVPVDRKPRAIERLDRLDVAGLVAALESPNGWRRDTAQRLLLHRQDPSAVDPLRKLIAASRSEKTRVQAVWTLSLLEGLDDATASALLKDPSAYVRAAVVQATRGTLKDRPLTTEALLTLDDSASPRLRFQRALALGDCPDARSAHALADIVRSDPQDPWLRAAVLSSAAPHVGPLLVDLLSKGEGPIPDEVVEPLVAMAGAIPDRAVLDSVIQSVAKPDGAGEAFASWRFSALAGLLHASARVGKPIEATRANGLLDVLEAARKSALDGAGDEADRRRAVALLGCSAVKSKTDRDLLVGLLAPREAIGVQESAIAALGRSSEPSLPKALLKGWKSFSPQVRSSALDLVVSRDAWVNALLDLIEADAIPKGEIDSAHRAALLATREATTRTRAEALFAKAEASRKAVLDGYRPALAQKGDATAGRAVFQRVCATCHKVGDLGANVGPDLAALKDRSPEALLTAIFDPNSAFEAKYTNFNAATNDGRVFSGLIASETASSVVLRRAEGKEDVLLRADIDELTSSGKSMMTEGLEKDLSPRDLADLVAFVASLGKQP</sequence>
<dbReference type="RefSeq" id="WP_076349828.1">
    <property type="nucleotide sequence ID" value="NZ_CP019082.1"/>
</dbReference>
<dbReference type="Pfam" id="PF13442">
    <property type="entry name" value="Cytochrome_CBB3"/>
    <property type="match status" value="1"/>
</dbReference>
<dbReference type="GO" id="GO:0020037">
    <property type="term" value="F:heme binding"/>
    <property type="evidence" value="ECO:0007669"/>
    <property type="project" value="InterPro"/>
</dbReference>
<keyword evidence="8" id="KW-1185">Reference proteome</keyword>
<evidence type="ECO:0000256" key="4">
    <source>
        <dbReference type="PROSITE-ProRule" id="PRU00433"/>
    </source>
</evidence>
<organism evidence="7 8">
    <name type="scientific">Paludisphaera borealis</name>
    <dbReference type="NCBI Taxonomy" id="1387353"/>
    <lineage>
        <taxon>Bacteria</taxon>
        <taxon>Pseudomonadati</taxon>
        <taxon>Planctomycetota</taxon>
        <taxon>Planctomycetia</taxon>
        <taxon>Isosphaerales</taxon>
        <taxon>Isosphaeraceae</taxon>
        <taxon>Paludisphaera</taxon>
    </lineage>
</organism>
<feature type="domain" description="Cytochrome c" evidence="6">
    <location>
        <begin position="1317"/>
        <end position="1450"/>
    </location>
</feature>
<gene>
    <name evidence="7" type="ORF">BSF38_05062</name>
</gene>
<dbReference type="InterPro" id="IPR011041">
    <property type="entry name" value="Quinoprot_gluc/sorb_DH_b-prop"/>
</dbReference>
<keyword evidence="3 4" id="KW-0408">Iron</keyword>
<dbReference type="SUPFAM" id="SSF69318">
    <property type="entry name" value="Integrin alpha N-terminal domain"/>
    <property type="match status" value="1"/>
</dbReference>
<dbReference type="InterPro" id="IPR013428">
    <property type="entry name" value="Membrane-bound_put_N"/>
</dbReference>
<reference evidence="8" key="1">
    <citation type="submission" date="2016-12" db="EMBL/GenBank/DDBJ databases">
        <title>Comparative genomics of four Isosphaeraceae planctomycetes: a common pool of plasmids and glycoside hydrolase genes.</title>
        <authorList>
            <person name="Ivanova A."/>
        </authorList>
    </citation>
    <scope>NUCLEOTIDE SEQUENCE [LARGE SCALE GENOMIC DNA]</scope>
    <source>
        <strain evidence="8">PX4</strain>
    </source>
</reference>
<dbReference type="SUPFAM" id="SSF50952">
    <property type="entry name" value="Soluble quinoprotein glucose dehydrogenase"/>
    <property type="match status" value="1"/>
</dbReference>
<dbReference type="InterPro" id="IPR011330">
    <property type="entry name" value="Glyco_hydro/deAcase_b/a-brl"/>
</dbReference>
<dbReference type="PANTHER" id="PTHR33546">
    <property type="entry name" value="LARGE, MULTIFUNCTIONAL SECRETED PROTEIN-RELATED"/>
    <property type="match status" value="1"/>
</dbReference>
<dbReference type="InterPro" id="IPR055557">
    <property type="entry name" value="DUF7133"/>
</dbReference>
<dbReference type="STRING" id="1387353.BSF38_05062"/>
<dbReference type="NCBIfam" id="TIGR02604">
    <property type="entry name" value="Piru_Ver_Nterm"/>
    <property type="match status" value="1"/>
</dbReference>
<dbReference type="InterPro" id="IPR028994">
    <property type="entry name" value="Integrin_alpha_N"/>
</dbReference>
<dbReference type="Gene3D" id="1.25.10.10">
    <property type="entry name" value="Leucine-rich Repeat Variant"/>
    <property type="match status" value="1"/>
</dbReference>